<sequence length="146" mass="16926">MDPRIILIDDSEDDRYLFKGVVRSAGMERDILEFPDGEPAWEFFRDPESFERDAGPHPPASLVFLDINMPRMGGFDLLERLQEHADRLRSRTFFVVMFTSSRNTLDQERALAYDIVRDYVVKPLDTEQLGAIIARHYQDDRTGTEG</sequence>
<feature type="modified residue" description="4-aspartylphosphate" evidence="1">
    <location>
        <position position="66"/>
    </location>
</feature>
<evidence type="ECO:0000313" key="3">
    <source>
        <dbReference type="EMBL" id="MCA9727177.1"/>
    </source>
</evidence>
<dbReference type="SUPFAM" id="SSF52172">
    <property type="entry name" value="CheY-like"/>
    <property type="match status" value="1"/>
</dbReference>
<evidence type="ECO:0000313" key="4">
    <source>
        <dbReference type="Proteomes" id="UP000697710"/>
    </source>
</evidence>
<dbReference type="PANTHER" id="PTHR44520">
    <property type="entry name" value="RESPONSE REGULATOR RCP1-RELATED"/>
    <property type="match status" value="1"/>
</dbReference>
<feature type="domain" description="Response regulatory" evidence="2">
    <location>
        <begin position="4"/>
        <end position="137"/>
    </location>
</feature>
<dbReference type="Proteomes" id="UP000697710">
    <property type="component" value="Unassembled WGS sequence"/>
</dbReference>
<dbReference type="PANTHER" id="PTHR44520:SF2">
    <property type="entry name" value="RESPONSE REGULATOR RCP1"/>
    <property type="match status" value="1"/>
</dbReference>
<keyword evidence="1" id="KW-0597">Phosphoprotein</keyword>
<evidence type="ECO:0000259" key="2">
    <source>
        <dbReference type="PROSITE" id="PS50110"/>
    </source>
</evidence>
<name>A0A956LYY0_UNCEI</name>
<accession>A0A956LYY0</accession>
<evidence type="ECO:0000256" key="1">
    <source>
        <dbReference type="PROSITE-ProRule" id="PRU00169"/>
    </source>
</evidence>
<proteinExistence type="predicted"/>
<dbReference type="SMART" id="SM00448">
    <property type="entry name" value="REC"/>
    <property type="match status" value="1"/>
</dbReference>
<dbReference type="Pfam" id="PF00072">
    <property type="entry name" value="Response_reg"/>
    <property type="match status" value="1"/>
</dbReference>
<dbReference type="EMBL" id="JAGQHR010000121">
    <property type="protein sequence ID" value="MCA9727177.1"/>
    <property type="molecule type" value="Genomic_DNA"/>
</dbReference>
<dbReference type="Gene3D" id="3.40.50.2300">
    <property type="match status" value="1"/>
</dbReference>
<comment type="caution">
    <text evidence="3">The sequence shown here is derived from an EMBL/GenBank/DDBJ whole genome shotgun (WGS) entry which is preliminary data.</text>
</comment>
<dbReference type="AlphaFoldDB" id="A0A956LYY0"/>
<dbReference type="InterPro" id="IPR011006">
    <property type="entry name" value="CheY-like_superfamily"/>
</dbReference>
<reference evidence="3" key="2">
    <citation type="journal article" date="2021" name="Microbiome">
        <title>Successional dynamics and alternative stable states in a saline activated sludge microbial community over 9 years.</title>
        <authorList>
            <person name="Wang Y."/>
            <person name="Ye J."/>
            <person name="Ju F."/>
            <person name="Liu L."/>
            <person name="Boyd J.A."/>
            <person name="Deng Y."/>
            <person name="Parks D.H."/>
            <person name="Jiang X."/>
            <person name="Yin X."/>
            <person name="Woodcroft B.J."/>
            <person name="Tyson G.W."/>
            <person name="Hugenholtz P."/>
            <person name="Polz M.F."/>
            <person name="Zhang T."/>
        </authorList>
    </citation>
    <scope>NUCLEOTIDE SEQUENCE</scope>
    <source>
        <strain evidence="3">HKST-UBA01</strain>
    </source>
</reference>
<dbReference type="InterPro" id="IPR052893">
    <property type="entry name" value="TCS_response_regulator"/>
</dbReference>
<gene>
    <name evidence="3" type="ORF">KC729_05790</name>
</gene>
<protein>
    <submittedName>
        <fullName evidence="3">Response regulator</fullName>
    </submittedName>
</protein>
<dbReference type="PROSITE" id="PS50110">
    <property type="entry name" value="RESPONSE_REGULATORY"/>
    <property type="match status" value="1"/>
</dbReference>
<dbReference type="GO" id="GO:0000160">
    <property type="term" value="P:phosphorelay signal transduction system"/>
    <property type="evidence" value="ECO:0007669"/>
    <property type="project" value="InterPro"/>
</dbReference>
<reference evidence="3" key="1">
    <citation type="submission" date="2020-04" db="EMBL/GenBank/DDBJ databases">
        <authorList>
            <person name="Zhang T."/>
        </authorList>
    </citation>
    <scope>NUCLEOTIDE SEQUENCE</scope>
    <source>
        <strain evidence="3">HKST-UBA01</strain>
    </source>
</reference>
<dbReference type="InterPro" id="IPR001789">
    <property type="entry name" value="Sig_transdc_resp-reg_receiver"/>
</dbReference>
<organism evidence="3 4">
    <name type="scientific">Eiseniibacteriota bacterium</name>
    <dbReference type="NCBI Taxonomy" id="2212470"/>
    <lineage>
        <taxon>Bacteria</taxon>
        <taxon>Candidatus Eiseniibacteriota</taxon>
    </lineage>
</organism>